<feature type="domain" description="FAD-binding PCMH-type" evidence="3">
    <location>
        <begin position="19"/>
        <end position="199"/>
    </location>
</feature>
<reference evidence="4 5" key="1">
    <citation type="journal article" date="2019" name="Int. J. Syst. Evol. Microbiol.">
        <title>The Global Catalogue of Microorganisms (GCM) 10K type strain sequencing project: providing services to taxonomists for standard genome sequencing and annotation.</title>
        <authorList>
            <consortium name="The Broad Institute Genomics Platform"/>
            <consortium name="The Broad Institute Genome Sequencing Center for Infectious Disease"/>
            <person name="Wu L."/>
            <person name="Ma J."/>
        </authorList>
    </citation>
    <scope>NUCLEOTIDE SEQUENCE [LARGE SCALE GENOMIC DNA]</scope>
    <source>
        <strain evidence="4 5">JCM 11136</strain>
    </source>
</reference>
<proteinExistence type="predicted"/>
<dbReference type="Proteomes" id="UP001501578">
    <property type="component" value="Unassembled WGS sequence"/>
</dbReference>
<evidence type="ECO:0000313" key="4">
    <source>
        <dbReference type="EMBL" id="GAA0929043.1"/>
    </source>
</evidence>
<dbReference type="InterPro" id="IPR016164">
    <property type="entry name" value="FAD-linked_Oxase-like_C"/>
</dbReference>
<dbReference type="Gene3D" id="3.30.465.10">
    <property type="match status" value="1"/>
</dbReference>
<dbReference type="InterPro" id="IPR006094">
    <property type="entry name" value="Oxid_FAD_bind_N"/>
</dbReference>
<evidence type="ECO:0000256" key="2">
    <source>
        <dbReference type="ARBA" id="ARBA00022827"/>
    </source>
</evidence>
<evidence type="ECO:0000256" key="1">
    <source>
        <dbReference type="ARBA" id="ARBA00022630"/>
    </source>
</evidence>
<keyword evidence="2" id="KW-0274">FAD</keyword>
<dbReference type="Pfam" id="PF01565">
    <property type="entry name" value="FAD_binding_4"/>
    <property type="match status" value="1"/>
</dbReference>
<dbReference type="SUPFAM" id="SSF56176">
    <property type="entry name" value="FAD-binding/transporter-associated domain-like"/>
    <property type="match status" value="1"/>
</dbReference>
<dbReference type="EMBL" id="BAAAHQ010000015">
    <property type="protein sequence ID" value="GAA0929043.1"/>
    <property type="molecule type" value="Genomic_DNA"/>
</dbReference>
<dbReference type="InterPro" id="IPR036318">
    <property type="entry name" value="FAD-bd_PCMH-like_sf"/>
</dbReference>
<dbReference type="InterPro" id="IPR016169">
    <property type="entry name" value="FAD-bd_PCMH_sub2"/>
</dbReference>
<protein>
    <submittedName>
        <fullName evidence="4">FAD-binding oxidoreductase</fullName>
    </submittedName>
</protein>
<gene>
    <name evidence="4" type="ORF">GCM10009560_32600</name>
</gene>
<organism evidence="4 5">
    <name type="scientific">Nonomuraea longicatena</name>
    <dbReference type="NCBI Taxonomy" id="83682"/>
    <lineage>
        <taxon>Bacteria</taxon>
        <taxon>Bacillati</taxon>
        <taxon>Actinomycetota</taxon>
        <taxon>Actinomycetes</taxon>
        <taxon>Streptosporangiales</taxon>
        <taxon>Streptosporangiaceae</taxon>
        <taxon>Nonomuraea</taxon>
    </lineage>
</organism>
<dbReference type="RefSeq" id="WP_343950704.1">
    <property type="nucleotide sequence ID" value="NZ_BAAAHQ010000015.1"/>
</dbReference>
<evidence type="ECO:0000313" key="5">
    <source>
        <dbReference type="Proteomes" id="UP001501578"/>
    </source>
</evidence>
<accession>A0ABN1PJA2</accession>
<dbReference type="PANTHER" id="PTHR11748:SF103">
    <property type="entry name" value="GLYCOLATE OXIDASE SUBUNIT GLCE"/>
    <property type="match status" value="1"/>
</dbReference>
<dbReference type="InterPro" id="IPR016166">
    <property type="entry name" value="FAD-bd_PCMH"/>
</dbReference>
<dbReference type="PANTHER" id="PTHR11748">
    <property type="entry name" value="D-LACTATE DEHYDROGENASE"/>
    <property type="match status" value="1"/>
</dbReference>
<comment type="caution">
    <text evidence="4">The sequence shown here is derived from an EMBL/GenBank/DDBJ whole genome shotgun (WGS) entry which is preliminary data.</text>
</comment>
<name>A0ABN1PJA2_9ACTN</name>
<sequence length="401" mass="42163">MAIGTTGVTLREAGDGDRVGGVLPRWVALPESVREVAALLRACSQEGLAVVPVGGGTKVHWGAPPERCDVLLDTSCLNEVVEHATGDLIVRAQAGLTLAALADRLARAGQELAADAPSGAGETVGGLLATGLAGPRSFRYGTPRDLLIGMTVVLPDGTVARSGGKVVKNVAGYDLGKLFTGSYGTLGVIAEATFRLHPLPAERRWIEVETGRARVRELAAVLAASQHEPSAVECASGDGVRVAALVEGTAAAHRAEALLRESGLPGEVRDTAPAWWDEPLDGTHLAEVRCLPSRVGAVLDLAAEAGAALRGSPVTGRLWLHARDPELVARLRADGARVVLLAWPDQWSDQWSDQWPDRTAANGPEGIDRWGEVSAMALMRRVKERFDPARTMSPGRFVGGI</sequence>
<evidence type="ECO:0000259" key="3">
    <source>
        <dbReference type="PROSITE" id="PS51387"/>
    </source>
</evidence>
<dbReference type="SUPFAM" id="SSF55103">
    <property type="entry name" value="FAD-linked oxidases, C-terminal domain"/>
    <property type="match status" value="1"/>
</dbReference>
<keyword evidence="1" id="KW-0285">Flavoprotein</keyword>
<keyword evidence="5" id="KW-1185">Reference proteome</keyword>
<dbReference type="PROSITE" id="PS51387">
    <property type="entry name" value="FAD_PCMH"/>
    <property type="match status" value="1"/>
</dbReference>